<evidence type="ECO:0000313" key="3">
    <source>
        <dbReference type="Proteomes" id="UP000229056"/>
    </source>
</evidence>
<comment type="caution">
    <text evidence="2">The sequence shown here is derived from an EMBL/GenBank/DDBJ whole genome shotgun (WGS) entry which is preliminary data.</text>
</comment>
<dbReference type="AlphaFoldDB" id="A0A2H0W4E0"/>
<sequence>MKKIKKIGEGILGLLSAVAILFAGGTGLGLAWVAINVWLKEYTLLVIVFVISAWVVWMSRKYN</sequence>
<dbReference type="Proteomes" id="UP000229056">
    <property type="component" value="Unassembled WGS sequence"/>
</dbReference>
<feature type="transmembrane region" description="Helical" evidence="1">
    <location>
        <begin position="12"/>
        <end position="35"/>
    </location>
</feature>
<protein>
    <submittedName>
        <fullName evidence="2">Uncharacterized protein</fullName>
    </submittedName>
</protein>
<gene>
    <name evidence="2" type="ORF">COT80_02345</name>
</gene>
<accession>A0A2H0W4E0</accession>
<keyword evidence="1" id="KW-1133">Transmembrane helix</keyword>
<organism evidence="2 3">
    <name type="scientific">Candidatus Buchananbacteria bacterium CG10_big_fil_rev_8_21_14_0_10_33_19</name>
    <dbReference type="NCBI Taxonomy" id="1974525"/>
    <lineage>
        <taxon>Bacteria</taxon>
        <taxon>Candidatus Buchananiibacteriota</taxon>
    </lineage>
</organism>
<keyword evidence="1" id="KW-0472">Membrane</keyword>
<feature type="transmembrane region" description="Helical" evidence="1">
    <location>
        <begin position="41"/>
        <end position="59"/>
    </location>
</feature>
<reference evidence="3" key="1">
    <citation type="submission" date="2017-09" db="EMBL/GenBank/DDBJ databases">
        <title>Depth-based differentiation of microbial function through sediment-hosted aquifers and enrichment of novel symbionts in the deep terrestrial subsurface.</title>
        <authorList>
            <person name="Probst A.J."/>
            <person name="Ladd B."/>
            <person name="Jarett J.K."/>
            <person name="Geller-Mcgrath D.E."/>
            <person name="Sieber C.M.K."/>
            <person name="Emerson J.B."/>
            <person name="Anantharaman K."/>
            <person name="Thomas B.C."/>
            <person name="Malmstrom R."/>
            <person name="Stieglmeier M."/>
            <person name="Klingl A."/>
            <person name="Woyke T."/>
            <person name="Ryan C.M."/>
            <person name="Banfield J.F."/>
        </authorList>
    </citation>
    <scope>NUCLEOTIDE SEQUENCE [LARGE SCALE GENOMIC DNA]</scope>
</reference>
<evidence type="ECO:0000256" key="1">
    <source>
        <dbReference type="SAM" id="Phobius"/>
    </source>
</evidence>
<name>A0A2H0W4E0_9BACT</name>
<evidence type="ECO:0000313" key="2">
    <source>
        <dbReference type="EMBL" id="PIS06127.1"/>
    </source>
</evidence>
<keyword evidence="1" id="KW-0812">Transmembrane</keyword>
<dbReference type="EMBL" id="PEZY01000006">
    <property type="protein sequence ID" value="PIS06127.1"/>
    <property type="molecule type" value="Genomic_DNA"/>
</dbReference>
<proteinExistence type="predicted"/>